<dbReference type="Proteomes" id="UP000466517">
    <property type="component" value="Chromosome"/>
</dbReference>
<dbReference type="PANTHER" id="PTHR10584">
    <property type="entry name" value="SUGAR KINASE"/>
    <property type="match status" value="1"/>
</dbReference>
<evidence type="ECO:0000259" key="3">
    <source>
        <dbReference type="Pfam" id="PF00294"/>
    </source>
</evidence>
<dbReference type="Pfam" id="PF00294">
    <property type="entry name" value="PfkB"/>
    <property type="match status" value="1"/>
</dbReference>
<dbReference type="KEGG" id="mmag:MMAD_02020"/>
<name>A0A7I7XAH4_9MYCO</name>
<dbReference type="InterPro" id="IPR011611">
    <property type="entry name" value="PfkB_dom"/>
</dbReference>
<sequence>MTAVLGPRVGTVAVLGPHIIDVLGRPVTEIPAGQGSARLDEIRVTVAGTGGGAAVDLAKLGMSVASFAAVGDDLLGQLLDSQLRAHGVDTGGLVWRRGGVTSSTILPIRPNGERPALHVPGATPSLRAADVDGAALLTADALLFGGPETMPQLLNSDGVALIAAVHAAGKPVFVDLLHPATTATLDLLTPFLPSIDWFLPNDDQLRGLTGIDDLAAAGRALLARGVGAVAVTVGAQGALLVQPDRDPVSVPALPTTVVDTTGCGDSFNAGMITGLLSGCTPEDAALLGCACGALVASGLGSDAGIVDRAGVLALIAGSDPAAAHRIGDTVDAHLAGRARVALDA</sequence>
<dbReference type="GO" id="GO:0005829">
    <property type="term" value="C:cytosol"/>
    <property type="evidence" value="ECO:0007669"/>
    <property type="project" value="TreeGrafter"/>
</dbReference>
<dbReference type="Gene3D" id="3.40.1190.20">
    <property type="match status" value="1"/>
</dbReference>
<dbReference type="AlphaFoldDB" id="A0A7I7XAH4"/>
<protein>
    <submittedName>
        <fullName evidence="4">Sugar kinase</fullName>
    </submittedName>
</protein>
<accession>A0A7I7XAH4</accession>
<dbReference type="InterPro" id="IPR029056">
    <property type="entry name" value="Ribokinase-like"/>
</dbReference>
<keyword evidence="2 4" id="KW-0418">Kinase</keyword>
<dbReference type="SUPFAM" id="SSF53613">
    <property type="entry name" value="Ribokinase-like"/>
    <property type="match status" value="1"/>
</dbReference>
<keyword evidence="1" id="KW-0808">Transferase</keyword>
<feature type="domain" description="Carbohydrate kinase PfkB" evidence="3">
    <location>
        <begin position="13"/>
        <end position="302"/>
    </location>
</feature>
<evidence type="ECO:0000313" key="4">
    <source>
        <dbReference type="EMBL" id="BBZ25907.1"/>
    </source>
</evidence>
<dbReference type="PANTHER" id="PTHR10584:SF166">
    <property type="entry name" value="RIBOKINASE"/>
    <property type="match status" value="1"/>
</dbReference>
<proteinExistence type="predicted"/>
<keyword evidence="5" id="KW-1185">Reference proteome</keyword>
<dbReference type="GO" id="GO:0016301">
    <property type="term" value="F:kinase activity"/>
    <property type="evidence" value="ECO:0007669"/>
    <property type="project" value="UniProtKB-KW"/>
</dbReference>
<evidence type="ECO:0000313" key="5">
    <source>
        <dbReference type="Proteomes" id="UP000466517"/>
    </source>
</evidence>
<evidence type="ECO:0000256" key="2">
    <source>
        <dbReference type="ARBA" id="ARBA00022777"/>
    </source>
</evidence>
<reference evidence="4 5" key="1">
    <citation type="journal article" date="2019" name="Emerg. Microbes Infect.">
        <title>Comprehensive subspecies identification of 175 nontuberculous mycobacteria species based on 7547 genomic profiles.</title>
        <authorList>
            <person name="Matsumoto Y."/>
            <person name="Kinjo T."/>
            <person name="Motooka D."/>
            <person name="Nabeya D."/>
            <person name="Jung N."/>
            <person name="Uechi K."/>
            <person name="Horii T."/>
            <person name="Iida T."/>
            <person name="Fujita J."/>
            <person name="Nakamura S."/>
        </authorList>
    </citation>
    <scope>NUCLEOTIDE SEQUENCE [LARGE SCALE GENOMIC DNA]</scope>
    <source>
        <strain evidence="4 5">JCM 13574</strain>
    </source>
</reference>
<organism evidence="4 5">
    <name type="scientific">Mycolicibacterium madagascariense</name>
    <dbReference type="NCBI Taxonomy" id="212765"/>
    <lineage>
        <taxon>Bacteria</taxon>
        <taxon>Bacillati</taxon>
        <taxon>Actinomycetota</taxon>
        <taxon>Actinomycetes</taxon>
        <taxon>Mycobacteriales</taxon>
        <taxon>Mycobacteriaceae</taxon>
        <taxon>Mycolicibacterium</taxon>
    </lineage>
</organism>
<evidence type="ECO:0000256" key="1">
    <source>
        <dbReference type="ARBA" id="ARBA00022679"/>
    </source>
</evidence>
<gene>
    <name evidence="4" type="ORF">MMAD_02020</name>
</gene>
<dbReference type="EMBL" id="AP022610">
    <property type="protein sequence ID" value="BBZ25907.1"/>
    <property type="molecule type" value="Genomic_DNA"/>
</dbReference>
<dbReference type="RefSeq" id="WP_197746907.1">
    <property type="nucleotide sequence ID" value="NZ_AP022610.1"/>
</dbReference>